<dbReference type="RefSeq" id="WP_155473612.1">
    <property type="nucleotide sequence ID" value="NZ_BMKG01000057.1"/>
</dbReference>
<dbReference type="Proteomes" id="UP000430634">
    <property type="component" value="Unassembled WGS sequence"/>
</dbReference>
<protein>
    <submittedName>
        <fullName evidence="1">Uncharacterized protein</fullName>
    </submittedName>
</protein>
<reference evidence="1 2" key="1">
    <citation type="submission" date="2019-11" db="EMBL/GenBank/DDBJ databases">
        <title>Type strains purchased from KCTC, JCM and DSMZ.</title>
        <authorList>
            <person name="Lu H."/>
        </authorList>
    </citation>
    <scope>NUCLEOTIDE SEQUENCE [LARGE SCALE GENOMIC DNA]</scope>
    <source>
        <strain evidence="1 2">KCTC 52429</strain>
    </source>
</reference>
<organism evidence="1 2">
    <name type="scientific">Pseudoduganella buxea</name>
    <dbReference type="NCBI Taxonomy" id="1949069"/>
    <lineage>
        <taxon>Bacteria</taxon>
        <taxon>Pseudomonadati</taxon>
        <taxon>Pseudomonadota</taxon>
        <taxon>Betaproteobacteria</taxon>
        <taxon>Burkholderiales</taxon>
        <taxon>Oxalobacteraceae</taxon>
        <taxon>Telluria group</taxon>
        <taxon>Pseudoduganella</taxon>
    </lineage>
</organism>
<dbReference type="EMBL" id="WNKZ01000172">
    <property type="protein sequence ID" value="MTV56396.1"/>
    <property type="molecule type" value="Genomic_DNA"/>
</dbReference>
<name>A0A6I3T6M3_9BURK</name>
<dbReference type="OrthoDB" id="9007764at2"/>
<comment type="caution">
    <text evidence="1">The sequence shown here is derived from an EMBL/GenBank/DDBJ whole genome shotgun (WGS) entry which is preliminary data.</text>
</comment>
<evidence type="ECO:0000313" key="1">
    <source>
        <dbReference type="EMBL" id="MTV56396.1"/>
    </source>
</evidence>
<accession>A0A6I3T6M3</accession>
<proteinExistence type="predicted"/>
<dbReference type="AlphaFoldDB" id="A0A6I3T6M3"/>
<sequence length="107" mass="11702">MKNTSSEPMFQSNSPSVLSISGSAMQALKIACDEFVASGKDLRDFTITISLETGKTETYTNDLFVVTFMGKLTPGKRGLGTANRVPGSLTYFISKENWKIIKEQGIK</sequence>
<evidence type="ECO:0000313" key="2">
    <source>
        <dbReference type="Proteomes" id="UP000430634"/>
    </source>
</evidence>
<gene>
    <name evidence="1" type="ORF">GM672_27135</name>
</gene>